<evidence type="ECO:0000313" key="2">
    <source>
        <dbReference type="EMBL" id="HGM58123.1"/>
    </source>
</evidence>
<feature type="transmembrane region" description="Helical" evidence="1">
    <location>
        <begin position="54"/>
        <end position="71"/>
    </location>
</feature>
<feature type="transmembrane region" description="Helical" evidence="1">
    <location>
        <begin position="29"/>
        <end position="48"/>
    </location>
</feature>
<feature type="transmembrane region" description="Helical" evidence="1">
    <location>
        <begin position="6"/>
        <end position="22"/>
    </location>
</feature>
<organism evidence="2">
    <name type="scientific">Staphylothermus marinus</name>
    <dbReference type="NCBI Taxonomy" id="2280"/>
    <lineage>
        <taxon>Archaea</taxon>
        <taxon>Thermoproteota</taxon>
        <taxon>Thermoprotei</taxon>
        <taxon>Desulfurococcales</taxon>
        <taxon>Desulfurococcaceae</taxon>
        <taxon>Staphylothermus</taxon>
    </lineage>
</organism>
<name>A0A7C4H8C9_STAMA</name>
<protein>
    <submittedName>
        <fullName evidence="2">Uncharacterized protein</fullName>
    </submittedName>
</protein>
<feature type="transmembrane region" description="Helical" evidence="1">
    <location>
        <begin position="83"/>
        <end position="101"/>
    </location>
</feature>
<proteinExistence type="predicted"/>
<dbReference type="EMBL" id="DTBJ01000011">
    <property type="protein sequence ID" value="HGM58123.1"/>
    <property type="molecule type" value="Genomic_DNA"/>
</dbReference>
<gene>
    <name evidence="2" type="ORF">ENU14_00820</name>
</gene>
<reference evidence="2" key="1">
    <citation type="journal article" date="2020" name="mSystems">
        <title>Genome- and Community-Level Interaction Insights into Carbon Utilization and Element Cycling Functions of Hydrothermarchaeota in Hydrothermal Sediment.</title>
        <authorList>
            <person name="Zhou Z."/>
            <person name="Liu Y."/>
            <person name="Xu W."/>
            <person name="Pan J."/>
            <person name="Luo Z.H."/>
            <person name="Li M."/>
        </authorList>
    </citation>
    <scope>NUCLEOTIDE SEQUENCE [LARGE SCALE GENOMIC DNA]</scope>
    <source>
        <strain evidence="2">SpSt-642</strain>
    </source>
</reference>
<accession>A0A7C4H8C9</accession>
<keyword evidence="1" id="KW-0812">Transmembrane</keyword>
<comment type="caution">
    <text evidence="2">The sequence shown here is derived from an EMBL/GenBank/DDBJ whole genome shotgun (WGS) entry which is preliminary data.</text>
</comment>
<evidence type="ECO:0000256" key="1">
    <source>
        <dbReference type="SAM" id="Phobius"/>
    </source>
</evidence>
<dbReference type="AlphaFoldDB" id="A0A7C4H8C9"/>
<keyword evidence="1" id="KW-0472">Membrane</keyword>
<sequence>MIQYILILIFMGLIWIIMTTWFRDRIKKLWLYTLFPLVIYSIPIIYIASRMNLLTQYLVLTALLIIYSYYTMKLIKEISLKDVLFIPILIIILLIVSIIVTNTTGNGGY</sequence>
<keyword evidence="1" id="KW-1133">Transmembrane helix</keyword>